<evidence type="ECO:0000256" key="4">
    <source>
        <dbReference type="SAM" id="MobiDB-lite"/>
    </source>
</evidence>
<name>A0A391NVL4_9EUKA</name>
<gene>
    <name evidence="5" type="ORF">KIPB_004209</name>
</gene>
<dbReference type="Proteomes" id="UP000265618">
    <property type="component" value="Unassembled WGS sequence"/>
</dbReference>
<dbReference type="PANTHER" id="PTHR24113">
    <property type="entry name" value="RAN GTPASE-ACTIVATING PROTEIN 1"/>
    <property type="match status" value="1"/>
</dbReference>
<evidence type="ECO:0000256" key="2">
    <source>
        <dbReference type="ARBA" id="ARBA00022614"/>
    </source>
</evidence>
<dbReference type="EMBL" id="BDIP01000880">
    <property type="protein sequence ID" value="GCA62543.1"/>
    <property type="molecule type" value="Genomic_DNA"/>
</dbReference>
<feature type="compositionally biased region" description="Basic and acidic residues" evidence="4">
    <location>
        <begin position="438"/>
        <end position="453"/>
    </location>
</feature>
<dbReference type="SUPFAM" id="SSF52047">
    <property type="entry name" value="RNI-like"/>
    <property type="match status" value="1"/>
</dbReference>
<dbReference type="OrthoDB" id="120976at2759"/>
<dbReference type="InterPro" id="IPR032675">
    <property type="entry name" value="LRR_dom_sf"/>
</dbReference>
<dbReference type="GO" id="GO:0031267">
    <property type="term" value="F:small GTPase binding"/>
    <property type="evidence" value="ECO:0007669"/>
    <property type="project" value="TreeGrafter"/>
</dbReference>
<dbReference type="SMART" id="SM00368">
    <property type="entry name" value="LRR_RI"/>
    <property type="match status" value="4"/>
</dbReference>
<dbReference type="Gene3D" id="3.80.10.10">
    <property type="entry name" value="Ribonuclease Inhibitor"/>
    <property type="match status" value="1"/>
</dbReference>
<dbReference type="GO" id="GO:0005634">
    <property type="term" value="C:nucleus"/>
    <property type="evidence" value="ECO:0007669"/>
    <property type="project" value="TreeGrafter"/>
</dbReference>
<dbReference type="AlphaFoldDB" id="A0A391NVL4"/>
<dbReference type="GO" id="GO:0005096">
    <property type="term" value="F:GTPase activator activity"/>
    <property type="evidence" value="ECO:0007669"/>
    <property type="project" value="UniProtKB-KW"/>
</dbReference>
<keyword evidence="1" id="KW-0343">GTPase activation</keyword>
<keyword evidence="6" id="KW-1185">Reference proteome</keyword>
<evidence type="ECO:0000256" key="3">
    <source>
        <dbReference type="ARBA" id="ARBA00022737"/>
    </source>
</evidence>
<accession>A0A391NVL4</accession>
<evidence type="ECO:0000256" key="1">
    <source>
        <dbReference type="ARBA" id="ARBA00022468"/>
    </source>
</evidence>
<dbReference type="GO" id="GO:0006913">
    <property type="term" value="P:nucleocytoplasmic transport"/>
    <property type="evidence" value="ECO:0007669"/>
    <property type="project" value="TreeGrafter"/>
</dbReference>
<dbReference type="InterPro" id="IPR027038">
    <property type="entry name" value="RanGap"/>
</dbReference>
<keyword evidence="2" id="KW-0433">Leucine-rich repeat</keyword>
<feature type="region of interest" description="Disordered" evidence="4">
    <location>
        <begin position="438"/>
        <end position="487"/>
    </location>
</feature>
<reference evidence="5 6" key="1">
    <citation type="journal article" date="2018" name="PLoS ONE">
        <title>The draft genome of Kipferlia bialata reveals reductive genome evolution in fornicate parasites.</title>
        <authorList>
            <person name="Tanifuji G."/>
            <person name="Takabayashi S."/>
            <person name="Kume K."/>
            <person name="Takagi M."/>
            <person name="Nakayama T."/>
            <person name="Kamikawa R."/>
            <person name="Inagaki Y."/>
            <person name="Hashimoto T."/>
        </authorList>
    </citation>
    <scope>NUCLEOTIDE SEQUENCE [LARGE SCALE GENOMIC DNA]</scope>
    <source>
        <strain evidence="5">NY0173</strain>
    </source>
</reference>
<dbReference type="PANTHER" id="PTHR24113:SF12">
    <property type="entry name" value="RAN GTPASE-ACTIVATING PROTEIN 1"/>
    <property type="match status" value="1"/>
</dbReference>
<sequence>MSLNQVVVVAASYHQASVLEEHLKATPGDQLSALTKLKLVAFGLGNSQTADRKWVYKVKGSVRKWVYHGTIPLVGVLVQMPCLLEVDFSRRYVDGNVYSLGRAESLLTKALYEHPTLAKIDLRGQCYCPPVRGTKFFQAVSQRRCPTVVICGRIMLGRPESLLPALSDVMASYERNKNDPLGKNGPGFGLELCPSLNGDSSLEVMLRGMRDFDMIRKVTLCTEPFRSRIWDREVAIRVNTVKHSDIAALASILPGLSDLTWLDLSNLGIGDNGAALLAKGLPKSLQSARSCFARRLDLSHNSIGAEGTIALISRLPDTITHINLEGNPIGPRGAAAIGSTLKELPKLRELRIGSCKIGLLGCAALAECLARRSDADCSKVIVYAAKNGFDARLLKLSRISKATTHLEKRQACDNIMASMPETVRAQLKTPNWWMSPEMRAEAERGREREREGDINTPGAAMDHPPAKRDREGEREREAEGGPAAKCI</sequence>
<evidence type="ECO:0000313" key="5">
    <source>
        <dbReference type="EMBL" id="GCA62543.1"/>
    </source>
</evidence>
<dbReference type="Pfam" id="PF13516">
    <property type="entry name" value="LRR_6"/>
    <property type="match status" value="3"/>
</dbReference>
<proteinExistence type="predicted"/>
<evidence type="ECO:0000313" key="6">
    <source>
        <dbReference type="Proteomes" id="UP000265618"/>
    </source>
</evidence>
<protein>
    <submittedName>
        <fullName evidence="5">Uncharacterized protein</fullName>
    </submittedName>
</protein>
<organism evidence="5 6">
    <name type="scientific">Kipferlia bialata</name>
    <dbReference type="NCBI Taxonomy" id="797122"/>
    <lineage>
        <taxon>Eukaryota</taxon>
        <taxon>Metamonada</taxon>
        <taxon>Carpediemonas-like organisms</taxon>
        <taxon>Kipferlia</taxon>
    </lineage>
</organism>
<dbReference type="GO" id="GO:0048471">
    <property type="term" value="C:perinuclear region of cytoplasm"/>
    <property type="evidence" value="ECO:0007669"/>
    <property type="project" value="TreeGrafter"/>
</dbReference>
<keyword evidence="3" id="KW-0677">Repeat</keyword>
<comment type="caution">
    <text evidence="5">The sequence shown here is derived from an EMBL/GenBank/DDBJ whole genome shotgun (WGS) entry which is preliminary data.</text>
</comment>
<dbReference type="InterPro" id="IPR001611">
    <property type="entry name" value="Leu-rich_rpt"/>
</dbReference>
<dbReference type="GO" id="GO:0005829">
    <property type="term" value="C:cytosol"/>
    <property type="evidence" value="ECO:0007669"/>
    <property type="project" value="TreeGrafter"/>
</dbReference>
<feature type="compositionally biased region" description="Basic and acidic residues" evidence="4">
    <location>
        <begin position="464"/>
        <end position="479"/>
    </location>
</feature>